<comment type="caution">
    <text evidence="2">The sequence shown here is derived from an EMBL/GenBank/DDBJ whole genome shotgun (WGS) entry which is preliminary data.</text>
</comment>
<protein>
    <submittedName>
        <fullName evidence="2">Potassium-transporting ATPase subunit F</fullName>
    </submittedName>
</protein>
<organism evidence="2 3">
    <name type="scientific">Gordonia phosphorivorans</name>
    <dbReference type="NCBI Taxonomy" id="1056982"/>
    <lineage>
        <taxon>Bacteria</taxon>
        <taxon>Bacillati</taxon>
        <taxon>Actinomycetota</taxon>
        <taxon>Actinomycetes</taxon>
        <taxon>Mycobacteriales</taxon>
        <taxon>Gordoniaceae</taxon>
        <taxon>Gordonia</taxon>
    </lineage>
</organism>
<keyword evidence="1" id="KW-0472">Membrane</keyword>
<reference evidence="2 3" key="1">
    <citation type="submission" date="2024-09" db="EMBL/GenBank/DDBJ databases">
        <authorList>
            <person name="Sun Q."/>
            <person name="Mori K."/>
        </authorList>
    </citation>
    <scope>NUCLEOTIDE SEQUENCE [LARGE SCALE GENOMIC DNA]</scope>
    <source>
        <strain evidence="2 3">CCM 7957</strain>
    </source>
</reference>
<evidence type="ECO:0000313" key="2">
    <source>
        <dbReference type="EMBL" id="MFC0314757.1"/>
    </source>
</evidence>
<dbReference type="RefSeq" id="WP_382362805.1">
    <property type="nucleotide sequence ID" value="NZ_JBHLWV010000016.1"/>
</dbReference>
<dbReference type="Pfam" id="PF09604">
    <property type="entry name" value="Potass_KdpF"/>
    <property type="match status" value="1"/>
</dbReference>
<keyword evidence="3" id="KW-1185">Reference proteome</keyword>
<accession>A0ABV6H7B9</accession>
<evidence type="ECO:0000256" key="1">
    <source>
        <dbReference type="SAM" id="Phobius"/>
    </source>
</evidence>
<name>A0ABV6H7B9_9ACTN</name>
<proteinExistence type="predicted"/>
<evidence type="ECO:0000313" key="3">
    <source>
        <dbReference type="Proteomes" id="UP001589783"/>
    </source>
</evidence>
<dbReference type="EMBL" id="JBHLWV010000016">
    <property type="protein sequence ID" value="MFC0314757.1"/>
    <property type="molecule type" value="Genomic_DNA"/>
</dbReference>
<dbReference type="InterPro" id="IPR011726">
    <property type="entry name" value="KdpF"/>
</dbReference>
<gene>
    <name evidence="2" type="ORF">ACFFJD_07820</name>
</gene>
<sequence length="32" mass="3247">MTSAGTVTVLLLVVAAVTAGYLLVALIAPDRF</sequence>
<dbReference type="Proteomes" id="UP001589783">
    <property type="component" value="Unassembled WGS sequence"/>
</dbReference>
<keyword evidence="1" id="KW-0812">Transmembrane</keyword>
<keyword evidence="1" id="KW-1133">Transmembrane helix</keyword>
<feature type="transmembrane region" description="Helical" evidence="1">
    <location>
        <begin position="6"/>
        <end position="28"/>
    </location>
</feature>